<evidence type="ECO:0008006" key="4">
    <source>
        <dbReference type="Google" id="ProtNLM"/>
    </source>
</evidence>
<dbReference type="HOGENOM" id="CLU_210219_0_0_9"/>
<dbReference type="Proteomes" id="UP000013785">
    <property type="component" value="Unassembled WGS sequence"/>
</dbReference>
<evidence type="ECO:0000256" key="1">
    <source>
        <dbReference type="SAM" id="Phobius"/>
    </source>
</evidence>
<dbReference type="EMBL" id="AJAT01000015">
    <property type="protein sequence ID" value="EOL43914.1"/>
    <property type="molecule type" value="Genomic_DNA"/>
</dbReference>
<reference evidence="2 3" key="1">
    <citation type="submission" date="2013-02" db="EMBL/GenBank/DDBJ databases">
        <title>The Genome Sequence of Enterococcus phoeniculicola BAA-412.</title>
        <authorList>
            <consortium name="The Broad Institute Genome Sequencing Platform"/>
            <consortium name="The Broad Institute Genome Sequencing Center for Infectious Disease"/>
            <person name="Earl A.M."/>
            <person name="Gilmore M.S."/>
            <person name="Lebreton F."/>
            <person name="Walker B."/>
            <person name="Young S.K."/>
            <person name="Zeng Q."/>
            <person name="Gargeya S."/>
            <person name="Fitzgerald M."/>
            <person name="Haas B."/>
            <person name="Abouelleil A."/>
            <person name="Alvarado L."/>
            <person name="Arachchi H.M."/>
            <person name="Berlin A.M."/>
            <person name="Chapman S.B."/>
            <person name="Dewar J."/>
            <person name="Goldberg J."/>
            <person name="Griggs A."/>
            <person name="Gujja S."/>
            <person name="Hansen M."/>
            <person name="Howarth C."/>
            <person name="Imamovic A."/>
            <person name="Larimer J."/>
            <person name="McCowan C."/>
            <person name="Murphy C."/>
            <person name="Neiman D."/>
            <person name="Pearson M."/>
            <person name="Priest M."/>
            <person name="Roberts A."/>
            <person name="Saif S."/>
            <person name="Shea T."/>
            <person name="Sisk P."/>
            <person name="Sykes S."/>
            <person name="Wortman J."/>
            <person name="Nusbaum C."/>
            <person name="Birren B."/>
        </authorList>
    </citation>
    <scope>NUCLEOTIDE SEQUENCE [LARGE SCALE GENOMIC DNA]</scope>
    <source>
        <strain evidence="2 3">ATCC BAA-412</strain>
    </source>
</reference>
<keyword evidence="3" id="KW-1185">Reference proteome</keyword>
<keyword evidence="1" id="KW-1133">Transmembrane helix</keyword>
<organism evidence="2 3">
    <name type="scientific">Enterococcus phoeniculicola ATCC BAA-412</name>
    <dbReference type="NCBI Taxonomy" id="1158610"/>
    <lineage>
        <taxon>Bacteria</taxon>
        <taxon>Bacillati</taxon>
        <taxon>Bacillota</taxon>
        <taxon>Bacilli</taxon>
        <taxon>Lactobacillales</taxon>
        <taxon>Enterococcaceae</taxon>
        <taxon>Enterococcus</taxon>
    </lineage>
</organism>
<dbReference type="PATRIC" id="fig|1158610.3.peg.1889"/>
<comment type="caution">
    <text evidence="2">The sequence shown here is derived from an EMBL/GenBank/DDBJ whole genome shotgun (WGS) entry which is preliminary data.</text>
</comment>
<evidence type="ECO:0000313" key="3">
    <source>
        <dbReference type="Proteomes" id="UP000013785"/>
    </source>
</evidence>
<sequence length="60" mass="6785">MKPDYQDGKYTGLGLLTGILIGLAFFNLLFGIVLGIVIGIAMDWTENLLIYWRHQKNSKN</sequence>
<feature type="transmembrane region" description="Helical" evidence="1">
    <location>
        <begin position="12"/>
        <end position="42"/>
    </location>
</feature>
<accession>R3TQV9</accession>
<dbReference type="eggNOG" id="ENOG5032GAS">
    <property type="taxonomic scope" value="Bacteria"/>
</dbReference>
<dbReference type="RefSeq" id="WP_010768558.1">
    <property type="nucleotide sequence ID" value="NZ_ASWE01000002.1"/>
</dbReference>
<protein>
    <recommendedName>
        <fullName evidence="4">Small integral membrane protein</fullName>
    </recommendedName>
</protein>
<name>R3TQV9_9ENTE</name>
<keyword evidence="1" id="KW-0812">Transmembrane</keyword>
<proteinExistence type="predicted"/>
<evidence type="ECO:0000313" key="2">
    <source>
        <dbReference type="EMBL" id="EOL43914.1"/>
    </source>
</evidence>
<keyword evidence="1" id="KW-0472">Membrane</keyword>
<dbReference type="AlphaFoldDB" id="R3TQV9"/>
<gene>
    <name evidence="2" type="ORF">UC3_01896</name>
</gene>